<evidence type="ECO:0000313" key="1">
    <source>
        <dbReference type="EMBL" id="EEB32922.1"/>
    </source>
</evidence>
<name>B6WVL6_9BACT</name>
<dbReference type="AlphaFoldDB" id="B6WVL6"/>
<dbReference type="HOGENOM" id="CLU_2179606_0_0_7"/>
<comment type="caution">
    <text evidence="1">The sequence shown here is derived from an EMBL/GenBank/DDBJ whole genome shotgun (WGS) entry which is preliminary data.</text>
</comment>
<proteinExistence type="predicted"/>
<evidence type="ECO:0000313" key="2">
    <source>
        <dbReference type="Proteomes" id="UP000003676"/>
    </source>
</evidence>
<gene>
    <name evidence="1" type="ORF">DESPIG_02134</name>
</gene>
<reference evidence="1 2" key="1">
    <citation type="submission" date="2008-10" db="EMBL/GenBank/DDBJ databases">
        <title>Draft genome sequence of Desulvovibrio piger (ATCC 29098).</title>
        <authorList>
            <person name="Sudarsanam P."/>
            <person name="Ley R."/>
            <person name="Guruge J."/>
            <person name="Turnbaugh P.J."/>
            <person name="Mahowald M."/>
            <person name="Liep D."/>
            <person name="Gordon J."/>
        </authorList>
    </citation>
    <scope>NUCLEOTIDE SEQUENCE [LARGE SCALE GENOMIC DNA]</scope>
    <source>
        <strain evidence="1 2">ATCC 29098</strain>
    </source>
</reference>
<organism evidence="1 2">
    <name type="scientific">Desulfovibrio piger ATCC 29098</name>
    <dbReference type="NCBI Taxonomy" id="411464"/>
    <lineage>
        <taxon>Bacteria</taxon>
        <taxon>Pseudomonadati</taxon>
        <taxon>Thermodesulfobacteriota</taxon>
        <taxon>Desulfovibrionia</taxon>
        <taxon>Desulfovibrionales</taxon>
        <taxon>Desulfovibrionaceae</taxon>
        <taxon>Desulfovibrio</taxon>
    </lineage>
</organism>
<sequence length="109" mass="11899">MIRVQTYDSVPRRIQAGPIDPGAPHGAPGPKGIRTTLFRFSHARQAAALVNQHLPGMKTFLVAAIRKTGTPTQDLDARIKGGQGASAPWHENKVLVFLLVSQFLQKYNT</sequence>
<protein>
    <submittedName>
        <fullName evidence="1">Uncharacterized protein</fullName>
    </submittedName>
</protein>
<dbReference type="EMBL" id="ABXU01000065">
    <property type="protein sequence ID" value="EEB32922.1"/>
    <property type="molecule type" value="Genomic_DNA"/>
</dbReference>
<reference evidence="1 2" key="2">
    <citation type="submission" date="2008-10" db="EMBL/GenBank/DDBJ databases">
        <authorList>
            <person name="Fulton L."/>
            <person name="Clifton S."/>
            <person name="Fulton B."/>
            <person name="Xu J."/>
            <person name="Minx P."/>
            <person name="Pepin K.H."/>
            <person name="Johnson M."/>
            <person name="Bhonagiri V."/>
            <person name="Nash W.E."/>
            <person name="Mardis E.R."/>
            <person name="Wilson R.K."/>
        </authorList>
    </citation>
    <scope>NUCLEOTIDE SEQUENCE [LARGE SCALE GENOMIC DNA]</scope>
    <source>
        <strain evidence="1 2">ATCC 29098</strain>
    </source>
</reference>
<dbReference type="Proteomes" id="UP000003676">
    <property type="component" value="Unassembled WGS sequence"/>
</dbReference>
<accession>B6WVL6</accession>